<evidence type="ECO:0000259" key="1">
    <source>
        <dbReference type="Pfam" id="PF03781"/>
    </source>
</evidence>
<dbReference type="EMBL" id="FNHH01000003">
    <property type="protein sequence ID" value="SDL84912.1"/>
    <property type="molecule type" value="Genomic_DNA"/>
</dbReference>
<dbReference type="OrthoDB" id="662753at2"/>
<name>A0A1G9NEK5_9SPHI</name>
<organism evidence="2 3">
    <name type="scientific">Daejeonella rubra</name>
    <dbReference type="NCBI Taxonomy" id="990371"/>
    <lineage>
        <taxon>Bacteria</taxon>
        <taxon>Pseudomonadati</taxon>
        <taxon>Bacteroidota</taxon>
        <taxon>Sphingobacteriia</taxon>
        <taxon>Sphingobacteriales</taxon>
        <taxon>Sphingobacteriaceae</taxon>
        <taxon>Daejeonella</taxon>
    </lineage>
</organism>
<feature type="domain" description="Sulfatase-modifying factor enzyme-like" evidence="1">
    <location>
        <begin position="260"/>
        <end position="372"/>
    </location>
</feature>
<gene>
    <name evidence="2" type="ORF">SAMN05421813_1034</name>
</gene>
<dbReference type="Pfam" id="PF03781">
    <property type="entry name" value="FGE-sulfatase"/>
    <property type="match status" value="1"/>
</dbReference>
<dbReference type="InterPro" id="IPR016187">
    <property type="entry name" value="CTDL_fold"/>
</dbReference>
<dbReference type="RefSeq" id="WP_090699408.1">
    <property type="nucleotide sequence ID" value="NZ_FNHH01000003.1"/>
</dbReference>
<dbReference type="Gene3D" id="3.90.1580.10">
    <property type="entry name" value="paralog of FGE (formylglycine-generating enzyme)"/>
    <property type="match status" value="1"/>
</dbReference>
<dbReference type="PROSITE" id="PS51257">
    <property type="entry name" value="PROKAR_LIPOPROTEIN"/>
    <property type="match status" value="1"/>
</dbReference>
<sequence>MQKYVRSIFLFLLLIACGQTTFANNIRIKKLSLTDTLKTTKDVKIKFDLSWENSWRDDINWDAAWITAKVKRANGSWKHIKFQTTGNSIDGNPQTAKIVVPPDRMGAFIYRSGKGTGNIDLSGIKLAWNYGIDSVANIDSAEIRFFATEMVYVPQGSFAFGDSYTPTKDIYSQASADRLVPSIFKNFIAADTSKFGRNTAMFSIISDKTTPKLTVASTNSSPYNTGDQIIIDGIYLNGTKGIGITNTEPFKYSGFPIGYKAFYAMKYEVSQGQYTDFLNTTKVTITPGSPPGMTSNLFPLPNSPSQPLVRFSIEKQGETYIVSRPDRAMDHTTSNQVFAFANWSSLRPMTELEFEKAARGPLAPTYNDRANGQSPQGNMPPMGNNDLLINVLKLNGAENGTEAPTTSDSTKFLAYNGSTIEGGDGGSGSYRVGVFATSSSSRRSSGASYYGIMGLSDNVSELVITLNTENSRSFKDVNGIGENSLTGYPILSHWFSSNFFDSWSSANNKNSWSGISGRANGSQNGGFRLVRSAPSDN</sequence>
<evidence type="ECO:0000313" key="3">
    <source>
        <dbReference type="Proteomes" id="UP000199226"/>
    </source>
</evidence>
<dbReference type="AlphaFoldDB" id="A0A1G9NEK5"/>
<accession>A0A1G9NEK5</accession>
<dbReference type="STRING" id="990371.SAMN05421813_1034"/>
<dbReference type="InterPro" id="IPR042095">
    <property type="entry name" value="SUMF_sf"/>
</dbReference>
<dbReference type="InterPro" id="IPR005532">
    <property type="entry name" value="SUMF_dom"/>
</dbReference>
<protein>
    <submittedName>
        <fullName evidence="2">Sulfatase-modifying factor enzyme 1</fullName>
    </submittedName>
</protein>
<reference evidence="3" key="1">
    <citation type="submission" date="2016-10" db="EMBL/GenBank/DDBJ databases">
        <authorList>
            <person name="Varghese N."/>
            <person name="Submissions S."/>
        </authorList>
    </citation>
    <scope>NUCLEOTIDE SEQUENCE [LARGE SCALE GENOMIC DNA]</scope>
    <source>
        <strain evidence="3">DSM 24536</strain>
    </source>
</reference>
<dbReference type="SUPFAM" id="SSF56436">
    <property type="entry name" value="C-type lectin-like"/>
    <property type="match status" value="1"/>
</dbReference>
<dbReference type="Proteomes" id="UP000199226">
    <property type="component" value="Unassembled WGS sequence"/>
</dbReference>
<keyword evidence="3" id="KW-1185">Reference proteome</keyword>
<proteinExistence type="predicted"/>
<evidence type="ECO:0000313" key="2">
    <source>
        <dbReference type="EMBL" id="SDL84912.1"/>
    </source>
</evidence>